<accession>A0A1I2F9R3</accession>
<evidence type="ECO:0000313" key="3">
    <source>
        <dbReference type="Proteomes" id="UP000183129"/>
    </source>
</evidence>
<evidence type="ECO:0000259" key="1">
    <source>
        <dbReference type="Pfam" id="PF11827"/>
    </source>
</evidence>
<dbReference type="EMBL" id="FONS01000004">
    <property type="protein sequence ID" value="SFF01306.1"/>
    <property type="molecule type" value="Genomic_DNA"/>
</dbReference>
<feature type="domain" description="DUF3347" evidence="1">
    <location>
        <begin position="54"/>
        <end position="131"/>
    </location>
</feature>
<dbReference type="RefSeq" id="WP_051759787.1">
    <property type="nucleotide sequence ID" value="NZ_FNGZ01000002.1"/>
</dbReference>
<dbReference type="AlphaFoldDB" id="A0A1I2F9R3"/>
<dbReference type="Proteomes" id="UP000183129">
    <property type="component" value="Unassembled WGS sequence"/>
</dbReference>
<evidence type="ECO:0000313" key="2">
    <source>
        <dbReference type="EMBL" id="SFF01306.1"/>
    </source>
</evidence>
<proteinExistence type="predicted"/>
<reference evidence="2 3" key="1">
    <citation type="submission" date="2016-10" db="EMBL/GenBank/DDBJ databases">
        <authorList>
            <person name="de Groot N.N."/>
        </authorList>
    </citation>
    <scope>NUCLEOTIDE SEQUENCE [LARGE SCALE GENOMIC DNA]</scope>
    <source>
        <strain evidence="2 3">ATCC 51969</strain>
    </source>
</reference>
<gene>
    <name evidence="2" type="ORF">SAMN03003324_02086</name>
</gene>
<organism evidence="2 3">
    <name type="scientific">Pedobacter antarcticus</name>
    <dbReference type="NCBI Taxonomy" id="34086"/>
    <lineage>
        <taxon>Bacteria</taxon>
        <taxon>Pseudomonadati</taxon>
        <taxon>Bacteroidota</taxon>
        <taxon>Sphingobacteriia</taxon>
        <taxon>Sphingobacteriales</taxon>
        <taxon>Sphingobacteriaceae</taxon>
        <taxon>Pedobacter</taxon>
    </lineage>
</organism>
<name>A0A1I2F9R3_9SPHI</name>
<sequence>MMKRYIGVAVLSVFMACNSSEHSKNAQEDTTVVAADTLAVNNEIQFSEPRIENILKNYLILKNTLVSGKETEAQGAAKELSTALNSFEGCENTALIADKIGNTTDIKIQRKEFTALSSDIIALFEHADLKSGFLYVQHCPMANNGNGGDWISSEKKIRNPYYGDSMLECGSVLKEIKPKN</sequence>
<dbReference type="PROSITE" id="PS51257">
    <property type="entry name" value="PROKAR_LIPOPROTEIN"/>
    <property type="match status" value="1"/>
</dbReference>
<protein>
    <recommendedName>
        <fullName evidence="1">DUF3347 domain-containing protein</fullName>
    </recommendedName>
</protein>
<dbReference type="InterPro" id="IPR021782">
    <property type="entry name" value="DUF3347"/>
</dbReference>
<dbReference type="STRING" id="34086.SAMN04488084_102516"/>
<dbReference type="Pfam" id="PF11827">
    <property type="entry name" value="DUF3347"/>
    <property type="match status" value="1"/>
</dbReference>